<evidence type="ECO:0000256" key="1">
    <source>
        <dbReference type="SAM" id="MobiDB-lite"/>
    </source>
</evidence>
<dbReference type="AlphaFoldDB" id="A0A9W7WZC9"/>
<sequence>MMRSVGTQLSVGTLRNVHVRSKGIQATVSSQDVGTETVLMLPDMRLSSTPVRGSMFRPSKRPRLELEEEHEEERDSTYIPESVTQESELSIDPESNYGDKKYIVFESCLRQVFESCPVCKATCDVRKRQMGTFVAFTQLCEKCQYHRRWQSQPIVGSTPVGNLQLCAATYFLGGSYAKLQKIFKAMQLQTVQYSTFRRHARNFLEPTIIHKWNRDQEHLIQQLQERGKLAIAGDMRADSPAHSGKYGSYTLMDMETKSIVDLQLIQSNEVGGSYHMEKEGLKRCLDKMESCGLMVDYIVTDRHPQIKKYLRERNVTQYYDVWHFEKALSKKLHKLSQSKDCKVLKKWLKSIKNHLNWSATSSVSGPEKVAKWTSLLNHIQNIHVHDNPLFPKCEHPDRVSRDPKKWFQPVALHKVEKVTCNKRVLKDFEKLSHHFQTSSLKAFHRRIRRFAPKNVVFYFIGMLCRLYLAAMHYNENCSRPQATTTQGQATYKIGFPKSKQGKCTAKPVKTDPTYNCVDDLMSLLLRKVIVDSTPYAEELHQITVPPPLSSQFEKPSKEDVT</sequence>
<gene>
    <name evidence="2" type="ORF">IRJ41_007352</name>
</gene>
<keyword evidence="3" id="KW-1185">Reference proteome</keyword>
<name>A0A9W7WZC9_TRIRA</name>
<dbReference type="PANTHER" id="PTHR31751:SF44">
    <property type="entry name" value="SI:CH211-211K8.4-RELATED"/>
    <property type="match status" value="1"/>
</dbReference>
<evidence type="ECO:0000313" key="3">
    <source>
        <dbReference type="Proteomes" id="UP001059041"/>
    </source>
</evidence>
<accession>A0A9W7WZC9</accession>
<comment type="caution">
    <text evidence="2">The sequence shown here is derived from an EMBL/GenBank/DDBJ whole genome shotgun (WGS) entry which is preliminary data.</text>
</comment>
<protein>
    <submittedName>
        <fullName evidence="2">Uncharacterized protein</fullName>
    </submittedName>
</protein>
<reference evidence="2" key="1">
    <citation type="submission" date="2021-02" db="EMBL/GenBank/DDBJ databases">
        <title>Comparative genomics reveals that relaxation of natural selection precedes convergent phenotypic evolution of cavefish.</title>
        <authorList>
            <person name="Peng Z."/>
        </authorList>
    </citation>
    <scope>NUCLEOTIDE SEQUENCE</scope>
    <source>
        <tissue evidence="2">Muscle</tissue>
    </source>
</reference>
<feature type="region of interest" description="Disordered" evidence="1">
    <location>
        <begin position="50"/>
        <end position="91"/>
    </location>
</feature>
<dbReference type="Proteomes" id="UP001059041">
    <property type="component" value="Linkage Group LG4"/>
</dbReference>
<evidence type="ECO:0000313" key="2">
    <source>
        <dbReference type="EMBL" id="KAI7810856.1"/>
    </source>
</evidence>
<dbReference type="PANTHER" id="PTHR31751">
    <property type="entry name" value="SI:CH211-108C17.2-RELATED-RELATED"/>
    <property type="match status" value="1"/>
</dbReference>
<organism evidence="2 3">
    <name type="scientific">Triplophysa rosa</name>
    <name type="common">Cave loach</name>
    <dbReference type="NCBI Taxonomy" id="992332"/>
    <lineage>
        <taxon>Eukaryota</taxon>
        <taxon>Metazoa</taxon>
        <taxon>Chordata</taxon>
        <taxon>Craniata</taxon>
        <taxon>Vertebrata</taxon>
        <taxon>Euteleostomi</taxon>
        <taxon>Actinopterygii</taxon>
        <taxon>Neopterygii</taxon>
        <taxon>Teleostei</taxon>
        <taxon>Ostariophysi</taxon>
        <taxon>Cypriniformes</taxon>
        <taxon>Nemacheilidae</taxon>
        <taxon>Triplophysa</taxon>
    </lineage>
</organism>
<dbReference type="EMBL" id="JAFHDT010000004">
    <property type="protein sequence ID" value="KAI7810856.1"/>
    <property type="molecule type" value="Genomic_DNA"/>
</dbReference>
<proteinExistence type="predicted"/>